<dbReference type="KEGG" id="fam:OYT1_ch2560"/>
<dbReference type="EMBL" id="AP018738">
    <property type="protein sequence ID" value="BBE52072.1"/>
    <property type="molecule type" value="Genomic_DNA"/>
</dbReference>
<gene>
    <name evidence="2" type="ORF">OYT1_ch2560</name>
</gene>
<sequence>MIPNYKDIVDLLKKGATVEAQEKIMELREGVLELQEENAFLKSQISELREQIKIKSHLDFADGVYWLWEEDEAGDPLIKIGPFCQRCYDDENKLVRLQSKTIPHVDVYGDTRSPDVKYHTCLKCRSNYD</sequence>
<dbReference type="AlphaFoldDB" id="A0A2Z6GFB3"/>
<evidence type="ECO:0000313" key="2">
    <source>
        <dbReference type="EMBL" id="BBE52072.1"/>
    </source>
</evidence>
<organism evidence="2 3">
    <name type="scientific">Ferriphaselus amnicola</name>
    <dbReference type="NCBI Taxonomy" id="1188319"/>
    <lineage>
        <taxon>Bacteria</taxon>
        <taxon>Pseudomonadati</taxon>
        <taxon>Pseudomonadota</taxon>
        <taxon>Betaproteobacteria</taxon>
        <taxon>Nitrosomonadales</taxon>
        <taxon>Gallionellaceae</taxon>
        <taxon>Ferriphaselus</taxon>
    </lineage>
</organism>
<evidence type="ECO:0000256" key="1">
    <source>
        <dbReference type="SAM" id="Coils"/>
    </source>
</evidence>
<protein>
    <submittedName>
        <fullName evidence="2">Uncharacterized protein</fullName>
    </submittedName>
</protein>
<keyword evidence="1" id="KW-0175">Coiled coil</keyword>
<feature type="coiled-coil region" evidence="1">
    <location>
        <begin position="17"/>
        <end position="51"/>
    </location>
</feature>
<name>A0A2Z6GFB3_9PROT</name>
<keyword evidence="3" id="KW-1185">Reference proteome</keyword>
<dbReference type="OrthoDB" id="6119186at2"/>
<proteinExistence type="predicted"/>
<dbReference type="RefSeq" id="WP_062626502.1">
    <property type="nucleotide sequence ID" value="NZ_AP018738.1"/>
</dbReference>
<accession>A0A2Z6GFB3</accession>
<reference evidence="2 3" key="1">
    <citation type="submission" date="2018-06" db="EMBL/GenBank/DDBJ databases">
        <title>OYT1 Genome Sequencing.</title>
        <authorList>
            <person name="Kato S."/>
            <person name="Itoh T."/>
            <person name="Ohkuma M."/>
        </authorList>
    </citation>
    <scope>NUCLEOTIDE SEQUENCE [LARGE SCALE GENOMIC DNA]</scope>
    <source>
        <strain evidence="2 3">OYT1</strain>
    </source>
</reference>
<dbReference type="STRING" id="1188319.OYT1_01307"/>
<evidence type="ECO:0000313" key="3">
    <source>
        <dbReference type="Proteomes" id="UP000033070"/>
    </source>
</evidence>
<dbReference type="Proteomes" id="UP000033070">
    <property type="component" value="Chromosome"/>
</dbReference>